<dbReference type="Proteomes" id="UP000824469">
    <property type="component" value="Unassembled WGS sequence"/>
</dbReference>
<comment type="caution">
    <text evidence="1">The sequence shown here is derived from an EMBL/GenBank/DDBJ whole genome shotgun (WGS) entry which is preliminary data.</text>
</comment>
<sequence>MDMWVEIKNEALGDWEEEALVNWEVDGLAIEAMMALAIEEVGAEKVATTSVDGVVGEGEVKKVVDALT</sequence>
<feature type="non-terminal residue" evidence="1">
    <location>
        <position position="68"/>
    </location>
</feature>
<dbReference type="AlphaFoldDB" id="A0AA38C8L4"/>
<keyword evidence="2" id="KW-1185">Reference proteome</keyword>
<gene>
    <name evidence="1" type="ORF">KI387_028943</name>
</gene>
<protein>
    <submittedName>
        <fullName evidence="1">Uncharacterized protein</fullName>
    </submittedName>
</protein>
<organism evidence="1 2">
    <name type="scientific">Taxus chinensis</name>
    <name type="common">Chinese yew</name>
    <name type="synonym">Taxus wallichiana var. chinensis</name>
    <dbReference type="NCBI Taxonomy" id="29808"/>
    <lineage>
        <taxon>Eukaryota</taxon>
        <taxon>Viridiplantae</taxon>
        <taxon>Streptophyta</taxon>
        <taxon>Embryophyta</taxon>
        <taxon>Tracheophyta</taxon>
        <taxon>Spermatophyta</taxon>
        <taxon>Pinopsida</taxon>
        <taxon>Pinidae</taxon>
        <taxon>Conifers II</taxon>
        <taxon>Cupressales</taxon>
        <taxon>Taxaceae</taxon>
        <taxon>Taxus</taxon>
    </lineage>
</organism>
<accession>A0AA38C8L4</accession>
<evidence type="ECO:0000313" key="1">
    <source>
        <dbReference type="EMBL" id="KAH9297261.1"/>
    </source>
</evidence>
<evidence type="ECO:0000313" key="2">
    <source>
        <dbReference type="Proteomes" id="UP000824469"/>
    </source>
</evidence>
<dbReference type="EMBL" id="JAHRHJ020000010">
    <property type="protein sequence ID" value="KAH9297261.1"/>
    <property type="molecule type" value="Genomic_DNA"/>
</dbReference>
<name>A0AA38C8L4_TAXCH</name>
<reference evidence="1 2" key="1">
    <citation type="journal article" date="2021" name="Nat. Plants">
        <title>The Taxus genome provides insights into paclitaxel biosynthesis.</title>
        <authorList>
            <person name="Xiong X."/>
            <person name="Gou J."/>
            <person name="Liao Q."/>
            <person name="Li Y."/>
            <person name="Zhou Q."/>
            <person name="Bi G."/>
            <person name="Li C."/>
            <person name="Du R."/>
            <person name="Wang X."/>
            <person name="Sun T."/>
            <person name="Guo L."/>
            <person name="Liang H."/>
            <person name="Lu P."/>
            <person name="Wu Y."/>
            <person name="Zhang Z."/>
            <person name="Ro D.K."/>
            <person name="Shang Y."/>
            <person name="Huang S."/>
            <person name="Yan J."/>
        </authorList>
    </citation>
    <scope>NUCLEOTIDE SEQUENCE [LARGE SCALE GENOMIC DNA]</scope>
    <source>
        <strain evidence="1">Ta-2019</strain>
    </source>
</reference>
<proteinExistence type="predicted"/>